<feature type="transmembrane region" description="Helical" evidence="1">
    <location>
        <begin position="125"/>
        <end position="144"/>
    </location>
</feature>
<sequence>MKITGNTSASTSKTGGRFTGKGLINVGIFTAIYFVVVFAVACLGFIPILMAAICGIIPLIAGIPYMLFLTRARKFGMITILGLLTGIIMFVAGMGYFSIATGLIFGLIADLIWKSGGYASASRAVLSHGVFSCWIIGNFLPFLITADTYLPTVRAQYGDAYVNELMTYLQPEMYPVLLVACFVAGIIGGFIGCAILKKHFDASKTRSTSTIKLACPIPGIRGLVARSAQSKSHHPKSIASLHRSNERVVVSS</sequence>
<dbReference type="InterPro" id="IPR011733">
    <property type="entry name" value="CHP02185_IM"/>
</dbReference>
<organism evidence="2 3">
    <name type="scientific">Gordonibacter urolithinfaciens</name>
    <dbReference type="NCBI Taxonomy" id="1335613"/>
    <lineage>
        <taxon>Bacteria</taxon>
        <taxon>Bacillati</taxon>
        <taxon>Actinomycetota</taxon>
        <taxon>Coriobacteriia</taxon>
        <taxon>Eggerthellales</taxon>
        <taxon>Eggerthellaceae</taxon>
        <taxon>Gordonibacter</taxon>
    </lineage>
</organism>
<dbReference type="RefSeq" id="WP_157004974.1">
    <property type="nucleotide sequence ID" value="NZ_WPOC01000010.1"/>
</dbReference>
<reference evidence="2 3" key="1">
    <citation type="submission" date="2019-11" db="EMBL/GenBank/DDBJ databases">
        <title>Whole genome shotgun sequencing (WGS) data from Adlercreutzia equolifaciens ResAG-91, Eggerthella lenta MRI-F36, MRI-F37, MRI-F40, ResAG-49, ResAG-88, ResAG-121, ResAG-145, and Gordonibacter sp. ResAG-5, ResAG-26, ResAG-43, ResAG-50, ResAG-59.</title>
        <authorList>
            <person name="Stoll D.A."/>
            <person name="Danylec N."/>
            <person name="Franz C.M.A.P."/>
            <person name="Huch M."/>
        </authorList>
    </citation>
    <scope>NUCLEOTIDE SEQUENCE [LARGE SCALE GENOMIC DNA]</scope>
    <source>
        <strain evidence="2 3">ResAG-59</strain>
    </source>
</reference>
<evidence type="ECO:0000256" key="1">
    <source>
        <dbReference type="SAM" id="Phobius"/>
    </source>
</evidence>
<dbReference type="Proteomes" id="UP000468327">
    <property type="component" value="Unassembled WGS sequence"/>
</dbReference>
<dbReference type="NCBIfam" id="TIGR02185">
    <property type="entry name" value="Trep_Strep"/>
    <property type="match status" value="1"/>
</dbReference>
<accession>A0A6N8IHN1</accession>
<feature type="transmembrane region" description="Helical" evidence="1">
    <location>
        <begin position="22"/>
        <end position="40"/>
    </location>
</feature>
<protein>
    <submittedName>
        <fullName evidence="2">MptD family putative ECF transporter S component</fullName>
    </submittedName>
</protein>
<keyword evidence="1" id="KW-1133">Transmembrane helix</keyword>
<evidence type="ECO:0000313" key="2">
    <source>
        <dbReference type="EMBL" id="MVN15252.1"/>
    </source>
</evidence>
<keyword evidence="1" id="KW-0472">Membrane</keyword>
<feature type="transmembrane region" description="Helical" evidence="1">
    <location>
        <begin position="173"/>
        <end position="196"/>
    </location>
</feature>
<dbReference type="Pfam" id="PF09605">
    <property type="entry name" value="Trep_Strep"/>
    <property type="match status" value="1"/>
</dbReference>
<gene>
    <name evidence="2" type="ORF">GO738_07835</name>
</gene>
<keyword evidence="1" id="KW-0812">Transmembrane</keyword>
<dbReference type="AlphaFoldDB" id="A0A6N8IHN1"/>
<comment type="caution">
    <text evidence="2">The sequence shown here is derived from an EMBL/GenBank/DDBJ whole genome shotgun (WGS) entry which is preliminary data.</text>
</comment>
<proteinExistence type="predicted"/>
<evidence type="ECO:0000313" key="3">
    <source>
        <dbReference type="Proteomes" id="UP000468327"/>
    </source>
</evidence>
<feature type="transmembrane region" description="Helical" evidence="1">
    <location>
        <begin position="75"/>
        <end position="91"/>
    </location>
</feature>
<feature type="transmembrane region" description="Helical" evidence="1">
    <location>
        <begin position="97"/>
        <end position="113"/>
    </location>
</feature>
<dbReference type="EMBL" id="WPOC01000010">
    <property type="protein sequence ID" value="MVN15252.1"/>
    <property type="molecule type" value="Genomic_DNA"/>
</dbReference>
<name>A0A6N8IHN1_9ACTN</name>
<feature type="transmembrane region" description="Helical" evidence="1">
    <location>
        <begin position="46"/>
        <end position="68"/>
    </location>
</feature>
<keyword evidence="3" id="KW-1185">Reference proteome</keyword>